<organism evidence="2 3">
    <name type="scientific">Chondromyces crocatus</name>
    <dbReference type="NCBI Taxonomy" id="52"/>
    <lineage>
        <taxon>Bacteria</taxon>
        <taxon>Pseudomonadati</taxon>
        <taxon>Myxococcota</taxon>
        <taxon>Polyangia</taxon>
        <taxon>Polyangiales</taxon>
        <taxon>Polyangiaceae</taxon>
        <taxon>Chondromyces</taxon>
    </lineage>
</organism>
<dbReference type="OrthoDB" id="5397355at2"/>
<evidence type="ECO:0000256" key="1">
    <source>
        <dbReference type="SAM" id="Phobius"/>
    </source>
</evidence>
<name>A0A0K1EP63_CHOCO</name>
<evidence type="ECO:0000313" key="3">
    <source>
        <dbReference type="Proteomes" id="UP000067626"/>
    </source>
</evidence>
<protein>
    <submittedName>
        <fullName evidence="2">Uncharacterized protein</fullName>
    </submittedName>
</protein>
<keyword evidence="1" id="KW-0812">Transmembrane</keyword>
<dbReference type="Proteomes" id="UP000067626">
    <property type="component" value="Chromosome"/>
</dbReference>
<proteinExistence type="predicted"/>
<dbReference type="AlphaFoldDB" id="A0A0K1EP63"/>
<keyword evidence="1" id="KW-0472">Membrane</keyword>
<reference evidence="2 3" key="1">
    <citation type="submission" date="2015-07" db="EMBL/GenBank/DDBJ databases">
        <title>Genome analysis of myxobacterium Chondromyces crocatus Cm c5 reveals a high potential for natural compound synthesis and the genetic basis for the loss of fruiting body formation.</title>
        <authorList>
            <person name="Zaburannyi N."/>
            <person name="Bunk B."/>
            <person name="Maier J."/>
            <person name="Overmann J."/>
            <person name="Mueller R."/>
        </authorList>
    </citation>
    <scope>NUCLEOTIDE SEQUENCE [LARGE SCALE GENOMIC DNA]</scope>
    <source>
        <strain evidence="2 3">Cm c5</strain>
    </source>
</reference>
<keyword evidence="3" id="KW-1185">Reference proteome</keyword>
<accession>A0A0K1EP63</accession>
<evidence type="ECO:0000313" key="2">
    <source>
        <dbReference type="EMBL" id="AKT42636.1"/>
    </source>
</evidence>
<gene>
    <name evidence="2" type="ORF">CMC5_068630</name>
</gene>
<keyword evidence="1" id="KW-1133">Transmembrane helix</keyword>
<dbReference type="EMBL" id="CP012159">
    <property type="protein sequence ID" value="AKT42636.1"/>
    <property type="molecule type" value="Genomic_DNA"/>
</dbReference>
<feature type="transmembrane region" description="Helical" evidence="1">
    <location>
        <begin position="30"/>
        <end position="49"/>
    </location>
</feature>
<dbReference type="RefSeq" id="WP_156339058.1">
    <property type="nucleotide sequence ID" value="NZ_CP012159.1"/>
</dbReference>
<sequence>MDLKLGIPVWLLCGILGAWIATTKGRGGCFWFLLCAVLGPIGVIVAAVISRNEPRS</sequence>
<dbReference type="KEGG" id="ccro:CMC5_068630"/>